<organism evidence="2 3">
    <name type="scientific">Artemia franciscana</name>
    <name type="common">Brine shrimp</name>
    <name type="synonym">Artemia sanfranciscana</name>
    <dbReference type="NCBI Taxonomy" id="6661"/>
    <lineage>
        <taxon>Eukaryota</taxon>
        <taxon>Metazoa</taxon>
        <taxon>Ecdysozoa</taxon>
        <taxon>Arthropoda</taxon>
        <taxon>Crustacea</taxon>
        <taxon>Branchiopoda</taxon>
        <taxon>Anostraca</taxon>
        <taxon>Artemiidae</taxon>
        <taxon>Artemia</taxon>
    </lineage>
</organism>
<dbReference type="AlphaFoldDB" id="A0AA88H7X0"/>
<gene>
    <name evidence="2" type="ORF">QYM36_017370</name>
</gene>
<feature type="region of interest" description="Disordered" evidence="1">
    <location>
        <begin position="1"/>
        <end position="76"/>
    </location>
</feature>
<evidence type="ECO:0000313" key="3">
    <source>
        <dbReference type="Proteomes" id="UP001187531"/>
    </source>
</evidence>
<sequence>NDVPELKSRLEYATGRRQPIKTTTKRVGATHVKPMASKPSVYGQQIAPTAQFAPQHNIAPQPPAYGQQRTTNATPITSLLSQQVAPAQPSLYGNQRPSTPSIVSQQAPPLITSQQAPPPIASPKAPSIQAMQQAAYGTSGSSTFLPAAQAATASIPAKPVFQPTNDVPELKSRLEYATGRRQPIKTTAKRLGATHVKPMASKPSVYGQQIAPTAQFAPQHNIAPQPPTYGQQRTTNATPITSLPSQQVAPAQPSLYGNQRPSTPSIVSQQAPPLITSQQAPPPIGSQQAPSIQAMQQAAYGTSGSSTFLPAAQAATASMPAKPVFQPTIFVMSSALDEKSSSY</sequence>
<evidence type="ECO:0000313" key="2">
    <source>
        <dbReference type="EMBL" id="KAK2705304.1"/>
    </source>
</evidence>
<keyword evidence="3" id="KW-1185">Reference proteome</keyword>
<feature type="region of interest" description="Disordered" evidence="1">
    <location>
        <begin position="249"/>
        <end position="305"/>
    </location>
</feature>
<comment type="caution">
    <text evidence="2">The sequence shown here is derived from an EMBL/GenBank/DDBJ whole genome shotgun (WGS) entry which is preliminary data.</text>
</comment>
<feature type="compositionally biased region" description="Polar residues" evidence="1">
    <location>
        <begin position="42"/>
        <end position="54"/>
    </location>
</feature>
<feature type="compositionally biased region" description="Basic and acidic residues" evidence="1">
    <location>
        <begin position="1"/>
        <end position="10"/>
    </location>
</feature>
<feature type="compositionally biased region" description="Polar residues" evidence="1">
    <location>
        <begin position="67"/>
        <end position="76"/>
    </location>
</feature>
<reference evidence="2" key="1">
    <citation type="submission" date="2023-07" db="EMBL/GenBank/DDBJ databases">
        <title>Chromosome-level genome assembly of Artemia franciscana.</title>
        <authorList>
            <person name="Jo E."/>
        </authorList>
    </citation>
    <scope>NUCLEOTIDE SEQUENCE</scope>
    <source>
        <tissue evidence="2">Whole body</tissue>
    </source>
</reference>
<evidence type="ECO:0000256" key="1">
    <source>
        <dbReference type="SAM" id="MobiDB-lite"/>
    </source>
</evidence>
<dbReference type="EMBL" id="JAVRJZ010000021">
    <property type="protein sequence ID" value="KAK2705304.1"/>
    <property type="molecule type" value="Genomic_DNA"/>
</dbReference>
<feature type="compositionally biased region" description="Polar residues" evidence="1">
    <location>
        <begin position="228"/>
        <end position="238"/>
    </location>
</feature>
<feature type="non-terminal residue" evidence="2">
    <location>
        <position position="343"/>
    </location>
</feature>
<accession>A0AA88H7X0</accession>
<dbReference type="Proteomes" id="UP001187531">
    <property type="component" value="Unassembled WGS sequence"/>
</dbReference>
<proteinExistence type="predicted"/>
<name>A0AA88H7X0_ARTSF</name>
<feature type="region of interest" description="Disordered" evidence="1">
    <location>
        <begin position="219"/>
        <end position="238"/>
    </location>
</feature>
<protein>
    <submittedName>
        <fullName evidence="2">Uncharacterized protein</fullName>
    </submittedName>
</protein>